<sequence length="128" mass="14568">MCSYLNLNENIKITYISYDKDFVLSSAGLTVKPDLTVKEALNIVNEIDGLIIPGGFESPFHFELKELIRKLYDGNKLLAAICAGPEFLAKSGNKYKKSKYILQLNIIIFIYPFNFFLSSLLLPHTFHM</sequence>
<protein>
    <recommendedName>
        <fullName evidence="2">DJ-1/PfpI domain-containing protein</fullName>
    </recommendedName>
</protein>
<keyword evidence="1" id="KW-0812">Transmembrane</keyword>
<dbReference type="AlphaFoldDB" id="X1RYI3"/>
<dbReference type="InterPro" id="IPR029062">
    <property type="entry name" value="Class_I_gatase-like"/>
</dbReference>
<evidence type="ECO:0000256" key="1">
    <source>
        <dbReference type="SAM" id="Phobius"/>
    </source>
</evidence>
<keyword evidence="1" id="KW-1133">Transmembrane helix</keyword>
<name>X1RYI3_9ZZZZ</name>
<dbReference type="SUPFAM" id="SSF52317">
    <property type="entry name" value="Class I glutamine amidotransferase-like"/>
    <property type="match status" value="1"/>
</dbReference>
<comment type="caution">
    <text evidence="3">The sequence shown here is derived from an EMBL/GenBank/DDBJ whole genome shotgun (WGS) entry which is preliminary data.</text>
</comment>
<feature type="domain" description="DJ-1/PfpI" evidence="2">
    <location>
        <begin position="6"/>
        <end position="92"/>
    </location>
</feature>
<evidence type="ECO:0000313" key="3">
    <source>
        <dbReference type="EMBL" id="GAI60569.1"/>
    </source>
</evidence>
<dbReference type="EMBL" id="BARW01002834">
    <property type="protein sequence ID" value="GAI60569.1"/>
    <property type="molecule type" value="Genomic_DNA"/>
</dbReference>
<evidence type="ECO:0000259" key="2">
    <source>
        <dbReference type="Pfam" id="PF01965"/>
    </source>
</evidence>
<reference evidence="3" key="1">
    <citation type="journal article" date="2014" name="Front. Microbiol.">
        <title>High frequency of phylogenetically diverse reductive dehalogenase-homologous genes in deep subseafloor sedimentary metagenomes.</title>
        <authorList>
            <person name="Kawai M."/>
            <person name="Futagami T."/>
            <person name="Toyoda A."/>
            <person name="Takaki Y."/>
            <person name="Nishi S."/>
            <person name="Hori S."/>
            <person name="Arai W."/>
            <person name="Tsubouchi T."/>
            <person name="Morono Y."/>
            <person name="Uchiyama I."/>
            <person name="Ito T."/>
            <person name="Fujiyama A."/>
            <person name="Inagaki F."/>
            <person name="Takami H."/>
        </authorList>
    </citation>
    <scope>NUCLEOTIDE SEQUENCE</scope>
    <source>
        <strain evidence="3">Expedition CK06-06</strain>
    </source>
</reference>
<feature type="transmembrane region" description="Helical" evidence="1">
    <location>
        <begin position="100"/>
        <end position="122"/>
    </location>
</feature>
<feature type="non-terminal residue" evidence="3">
    <location>
        <position position="128"/>
    </location>
</feature>
<dbReference type="Gene3D" id="3.40.50.880">
    <property type="match status" value="1"/>
</dbReference>
<proteinExistence type="predicted"/>
<organism evidence="3">
    <name type="scientific">marine sediment metagenome</name>
    <dbReference type="NCBI Taxonomy" id="412755"/>
    <lineage>
        <taxon>unclassified sequences</taxon>
        <taxon>metagenomes</taxon>
        <taxon>ecological metagenomes</taxon>
    </lineage>
</organism>
<accession>X1RYI3</accession>
<dbReference type="Pfam" id="PF01965">
    <property type="entry name" value="DJ-1_PfpI"/>
    <property type="match status" value="1"/>
</dbReference>
<gene>
    <name evidence="3" type="ORF">S12H4_07619</name>
</gene>
<dbReference type="InterPro" id="IPR002818">
    <property type="entry name" value="DJ-1/PfpI"/>
</dbReference>
<keyword evidence="1" id="KW-0472">Membrane</keyword>